<keyword evidence="3" id="KW-1185">Reference proteome</keyword>
<dbReference type="EMBL" id="JARIHO010000025">
    <property type="protein sequence ID" value="KAJ7342567.1"/>
    <property type="molecule type" value="Genomic_DNA"/>
</dbReference>
<reference evidence="2" key="1">
    <citation type="submission" date="2023-03" db="EMBL/GenBank/DDBJ databases">
        <title>Massive genome expansion in bonnet fungi (Mycena s.s.) driven by repeated elements and novel gene families across ecological guilds.</title>
        <authorList>
            <consortium name="Lawrence Berkeley National Laboratory"/>
            <person name="Harder C.B."/>
            <person name="Miyauchi S."/>
            <person name="Viragh M."/>
            <person name="Kuo A."/>
            <person name="Thoen E."/>
            <person name="Andreopoulos B."/>
            <person name="Lu D."/>
            <person name="Skrede I."/>
            <person name="Drula E."/>
            <person name="Henrissat B."/>
            <person name="Morin E."/>
            <person name="Kohler A."/>
            <person name="Barry K."/>
            <person name="LaButti K."/>
            <person name="Morin E."/>
            <person name="Salamov A."/>
            <person name="Lipzen A."/>
            <person name="Mereny Z."/>
            <person name="Hegedus B."/>
            <person name="Baldrian P."/>
            <person name="Stursova M."/>
            <person name="Weitz H."/>
            <person name="Taylor A."/>
            <person name="Grigoriev I.V."/>
            <person name="Nagy L.G."/>
            <person name="Martin F."/>
            <person name="Kauserud H."/>
        </authorList>
    </citation>
    <scope>NUCLEOTIDE SEQUENCE</scope>
    <source>
        <strain evidence="2">CBHHK002</strain>
    </source>
</reference>
<evidence type="ECO:0000313" key="2">
    <source>
        <dbReference type="EMBL" id="KAJ7342567.1"/>
    </source>
</evidence>
<feature type="region of interest" description="Disordered" evidence="1">
    <location>
        <begin position="331"/>
        <end position="395"/>
    </location>
</feature>
<sequence>MANPTAAGSNTFDWGVPNPTVHAPPSRNPISATPQTLFDVKFNPVGAYDRFLASDIAFLASGASSDDRHILANPEDFFPEFHELYDSLPFGKPGQTTRREWADNVRNLMFDLATKHDRSTGGTTFIVHIKGTTIPNAPLVPERLKAEVYLPPQFLAEHPELHQTVAYLVQTVIEQIGIPTVADWRHRVQRVWKTRQQDGWVAPVVLPTALIPSPLTPRSALYLFGGHPFGQLTLPAPTTGPTLPGLAPVNDRDIAVFDDVLEHYESLDQPFSRAEELEAENEVLRITLDSLQSLNTSMQVDYQDRERLLNAELNLMTSKIHQLENQLRLTRVQLPPRGPVSSQEAPSTPARRPPPAYTPTSPLRHGSPAAHSFSQAAASPRRGIAPGTPSAADRAPFVTDLTDDFLEYHGLMQIRNALLLIMRFVSPVNWRAEIARLDGVPEDLVEDLVNAMDGDRSA</sequence>
<evidence type="ECO:0000313" key="3">
    <source>
        <dbReference type="Proteomes" id="UP001218218"/>
    </source>
</evidence>
<organism evidence="2 3">
    <name type="scientific">Mycena albidolilacea</name>
    <dbReference type="NCBI Taxonomy" id="1033008"/>
    <lineage>
        <taxon>Eukaryota</taxon>
        <taxon>Fungi</taxon>
        <taxon>Dikarya</taxon>
        <taxon>Basidiomycota</taxon>
        <taxon>Agaricomycotina</taxon>
        <taxon>Agaricomycetes</taxon>
        <taxon>Agaricomycetidae</taxon>
        <taxon>Agaricales</taxon>
        <taxon>Marasmiineae</taxon>
        <taxon>Mycenaceae</taxon>
        <taxon>Mycena</taxon>
    </lineage>
</organism>
<accession>A0AAD6ZWZ7</accession>
<protein>
    <submittedName>
        <fullName evidence="2">Uncharacterized protein</fullName>
    </submittedName>
</protein>
<proteinExistence type="predicted"/>
<feature type="region of interest" description="Disordered" evidence="1">
    <location>
        <begin position="1"/>
        <end position="28"/>
    </location>
</feature>
<evidence type="ECO:0000256" key="1">
    <source>
        <dbReference type="SAM" id="MobiDB-lite"/>
    </source>
</evidence>
<dbReference type="AlphaFoldDB" id="A0AAD6ZWZ7"/>
<feature type="compositionally biased region" description="Polar residues" evidence="1">
    <location>
        <begin position="1"/>
        <end position="12"/>
    </location>
</feature>
<dbReference type="Proteomes" id="UP001218218">
    <property type="component" value="Unassembled WGS sequence"/>
</dbReference>
<name>A0AAD6ZWZ7_9AGAR</name>
<gene>
    <name evidence="2" type="ORF">DFH08DRAFT_963307</name>
</gene>
<comment type="caution">
    <text evidence="2">The sequence shown here is derived from an EMBL/GenBank/DDBJ whole genome shotgun (WGS) entry which is preliminary data.</text>
</comment>